<evidence type="ECO:0000259" key="2">
    <source>
        <dbReference type="PROSITE" id="PS50110"/>
    </source>
</evidence>
<dbReference type="Gene3D" id="3.40.50.2300">
    <property type="match status" value="1"/>
</dbReference>
<gene>
    <name evidence="4" type="ORF">ACFFIP_05430</name>
</gene>
<dbReference type="PANTHER" id="PTHR37299:SF1">
    <property type="entry name" value="STAGE 0 SPORULATION PROTEIN A HOMOLOG"/>
    <property type="match status" value="1"/>
</dbReference>
<evidence type="ECO:0000313" key="4">
    <source>
        <dbReference type="EMBL" id="MFC0262117.1"/>
    </source>
</evidence>
<dbReference type="Pfam" id="PF00072">
    <property type="entry name" value="Response_reg"/>
    <property type="match status" value="1"/>
</dbReference>
<dbReference type="SMART" id="SM00850">
    <property type="entry name" value="LytTR"/>
    <property type="match status" value="1"/>
</dbReference>
<dbReference type="PROSITE" id="PS50930">
    <property type="entry name" value="HTH_LYTTR"/>
    <property type="match status" value="1"/>
</dbReference>
<keyword evidence="1" id="KW-0597">Phosphoprotein</keyword>
<dbReference type="Pfam" id="PF04397">
    <property type="entry name" value="LytTR"/>
    <property type="match status" value="1"/>
</dbReference>
<dbReference type="EMBL" id="JBHLWI010000009">
    <property type="protein sequence ID" value="MFC0262117.1"/>
    <property type="molecule type" value="Genomic_DNA"/>
</dbReference>
<evidence type="ECO:0000259" key="3">
    <source>
        <dbReference type="PROSITE" id="PS50930"/>
    </source>
</evidence>
<dbReference type="InterPro" id="IPR011006">
    <property type="entry name" value="CheY-like_superfamily"/>
</dbReference>
<name>A0ABV6FQG9_9BACT</name>
<dbReference type="PROSITE" id="PS50110">
    <property type="entry name" value="RESPONSE_REGULATORY"/>
    <property type="match status" value="1"/>
</dbReference>
<dbReference type="SMART" id="SM00448">
    <property type="entry name" value="REC"/>
    <property type="match status" value="1"/>
</dbReference>
<dbReference type="CDD" id="cd17534">
    <property type="entry name" value="REC_DC-like"/>
    <property type="match status" value="1"/>
</dbReference>
<feature type="modified residue" description="4-aspartylphosphate" evidence="1">
    <location>
        <position position="57"/>
    </location>
</feature>
<sequence length="246" mass="28490">MILNKVRILIVEDELLIAEDLKDILEELGYEVCGIAVSAREAMVLIEEKSPDLALLDIQIKGGRDGIQLAADINEQYHMPFIMLTSHADLQTLNRAKEVHPYGYLVKPFHEKDILAAIEMALANFAKEQEKKQHEDKSEDFVLKDSLFIRTNGMLVKIRFKDIIYFESDANYTNIFTFDKKYVIRSILKELEGKLDPHRFVRIHKSYLINLEEIDSIQSDSVHIAGKEIPISRNQYSWLLQQIKML</sequence>
<protein>
    <submittedName>
        <fullName evidence="4">LytR/AlgR family response regulator transcription factor</fullName>
    </submittedName>
</protein>
<proteinExistence type="predicted"/>
<accession>A0ABV6FQG9</accession>
<dbReference type="Gene3D" id="2.40.50.1020">
    <property type="entry name" value="LytTr DNA-binding domain"/>
    <property type="match status" value="1"/>
</dbReference>
<keyword evidence="5" id="KW-1185">Reference proteome</keyword>
<dbReference type="Proteomes" id="UP001589797">
    <property type="component" value="Unassembled WGS sequence"/>
</dbReference>
<dbReference type="InterPro" id="IPR001789">
    <property type="entry name" value="Sig_transdc_resp-reg_receiver"/>
</dbReference>
<feature type="domain" description="HTH LytTR-type" evidence="3">
    <location>
        <begin position="147"/>
        <end position="245"/>
    </location>
</feature>
<organism evidence="4 5">
    <name type="scientific">Fontibacter flavus</name>
    <dbReference type="NCBI Taxonomy" id="654838"/>
    <lineage>
        <taxon>Bacteria</taxon>
        <taxon>Pseudomonadati</taxon>
        <taxon>Bacteroidota</taxon>
        <taxon>Cytophagia</taxon>
        <taxon>Cytophagales</taxon>
        <taxon>Cyclobacteriaceae</taxon>
        <taxon>Fontibacter</taxon>
    </lineage>
</organism>
<dbReference type="SUPFAM" id="SSF52172">
    <property type="entry name" value="CheY-like"/>
    <property type="match status" value="1"/>
</dbReference>
<dbReference type="InterPro" id="IPR007492">
    <property type="entry name" value="LytTR_DNA-bd_dom"/>
</dbReference>
<comment type="caution">
    <text evidence="4">The sequence shown here is derived from an EMBL/GenBank/DDBJ whole genome shotgun (WGS) entry which is preliminary data.</text>
</comment>
<dbReference type="RefSeq" id="WP_382386557.1">
    <property type="nucleotide sequence ID" value="NZ_JBHLWI010000009.1"/>
</dbReference>
<dbReference type="PANTHER" id="PTHR37299">
    <property type="entry name" value="TRANSCRIPTIONAL REGULATOR-RELATED"/>
    <property type="match status" value="1"/>
</dbReference>
<feature type="domain" description="Response regulatory" evidence="2">
    <location>
        <begin position="7"/>
        <end position="122"/>
    </location>
</feature>
<evidence type="ECO:0000256" key="1">
    <source>
        <dbReference type="PROSITE-ProRule" id="PRU00169"/>
    </source>
</evidence>
<evidence type="ECO:0000313" key="5">
    <source>
        <dbReference type="Proteomes" id="UP001589797"/>
    </source>
</evidence>
<dbReference type="InterPro" id="IPR046947">
    <property type="entry name" value="LytR-like"/>
</dbReference>
<reference evidence="4 5" key="1">
    <citation type="submission" date="2024-09" db="EMBL/GenBank/DDBJ databases">
        <authorList>
            <person name="Sun Q."/>
            <person name="Mori K."/>
        </authorList>
    </citation>
    <scope>NUCLEOTIDE SEQUENCE [LARGE SCALE GENOMIC DNA]</scope>
    <source>
        <strain evidence="4 5">CCM 7650</strain>
    </source>
</reference>